<sequence>MIWGRALLGTLSLSQVSSWRIVTLSPFFFALRINVCLGSVLSEEAAGLASRTNAGSSHDFPITLGRSLSRERTRSIISSVRGKLMLLLVTVCDFRFRLQERTSHPCVGGGACGAVLNCCQTFN</sequence>
<evidence type="ECO:0000256" key="1">
    <source>
        <dbReference type="SAM" id="SignalP"/>
    </source>
</evidence>
<dbReference type="EMBL" id="GGFJ01012013">
    <property type="protein sequence ID" value="MBW61154.1"/>
    <property type="molecule type" value="Transcribed_RNA"/>
</dbReference>
<organism evidence="2">
    <name type="scientific">Anopheles marajoara</name>
    <dbReference type="NCBI Taxonomy" id="58244"/>
    <lineage>
        <taxon>Eukaryota</taxon>
        <taxon>Metazoa</taxon>
        <taxon>Ecdysozoa</taxon>
        <taxon>Arthropoda</taxon>
        <taxon>Hexapoda</taxon>
        <taxon>Insecta</taxon>
        <taxon>Pterygota</taxon>
        <taxon>Neoptera</taxon>
        <taxon>Endopterygota</taxon>
        <taxon>Diptera</taxon>
        <taxon>Nematocera</taxon>
        <taxon>Culicoidea</taxon>
        <taxon>Culicidae</taxon>
        <taxon>Anophelinae</taxon>
        <taxon>Anopheles</taxon>
    </lineage>
</organism>
<feature type="chain" id="PRO_5014837572" evidence="1">
    <location>
        <begin position="19"/>
        <end position="123"/>
    </location>
</feature>
<keyword evidence="1" id="KW-0732">Signal</keyword>
<accession>A0A2M4C760</accession>
<name>A0A2M4C760_9DIPT</name>
<proteinExistence type="predicted"/>
<evidence type="ECO:0000313" key="2">
    <source>
        <dbReference type="EMBL" id="MBW61154.1"/>
    </source>
</evidence>
<feature type="signal peptide" evidence="1">
    <location>
        <begin position="1"/>
        <end position="18"/>
    </location>
</feature>
<dbReference type="AlphaFoldDB" id="A0A2M4C760"/>
<protein>
    <submittedName>
        <fullName evidence="2">Putative secreted protein</fullName>
    </submittedName>
</protein>
<reference evidence="2" key="1">
    <citation type="submission" date="2018-01" db="EMBL/GenBank/DDBJ databases">
        <title>An insight into the sialome of Amazonian anophelines.</title>
        <authorList>
            <person name="Ribeiro J.M."/>
            <person name="Scarpassa V."/>
            <person name="Calvo E."/>
        </authorList>
    </citation>
    <scope>NUCLEOTIDE SEQUENCE</scope>
    <source>
        <tissue evidence="2">Salivary glands</tissue>
    </source>
</reference>